<dbReference type="InterPro" id="IPR021246">
    <property type="entry name" value="DUF2797"/>
</dbReference>
<name>A0A9D0ZPX2_9FIRM</name>
<dbReference type="AlphaFoldDB" id="A0A9D0ZPX2"/>
<reference evidence="1" key="2">
    <citation type="journal article" date="2021" name="PeerJ">
        <title>Extensive microbial diversity within the chicken gut microbiome revealed by metagenomics and culture.</title>
        <authorList>
            <person name="Gilroy R."/>
            <person name="Ravi A."/>
            <person name="Getino M."/>
            <person name="Pursley I."/>
            <person name="Horton D.L."/>
            <person name="Alikhan N.F."/>
            <person name="Baker D."/>
            <person name="Gharbi K."/>
            <person name="Hall N."/>
            <person name="Watson M."/>
            <person name="Adriaenssens E.M."/>
            <person name="Foster-Nyarko E."/>
            <person name="Jarju S."/>
            <person name="Secka A."/>
            <person name="Antonio M."/>
            <person name="Oren A."/>
            <person name="Chaudhuri R.R."/>
            <person name="La Ragione R."/>
            <person name="Hildebrand F."/>
            <person name="Pallen M.J."/>
        </authorList>
    </citation>
    <scope>NUCLEOTIDE SEQUENCE</scope>
    <source>
        <strain evidence="1">CHK147-3167</strain>
    </source>
</reference>
<sequence length="273" mass="31580">LLYKDKMFIVPVDGKIYIKKGEKRCAGYYDLERHCYMPCAKLNKVDEKSSQCDECREKSGFYYCLGCHGMNCRADNDKALNFCRQEHAVYLALFGDRIKVGTAAFYRKDARLLEQGGLAYMFIAKAPTGKIARLIEYMVSKEGMTLQVLSSYKIKNLVFLESKDTAERKLMDTYEMIRRSLDDNLTKYFIKPEFHFSEKVIEINNNLFKDSAQGSLFSKDEVIIKDYSYDLNPSMLKGKILNVTGQILVIEDDKIEAFDTKKLNGYIVDFKRN</sequence>
<evidence type="ECO:0000313" key="1">
    <source>
        <dbReference type="EMBL" id="HIQ90464.1"/>
    </source>
</evidence>
<reference evidence="1" key="1">
    <citation type="submission" date="2020-10" db="EMBL/GenBank/DDBJ databases">
        <authorList>
            <person name="Gilroy R."/>
        </authorList>
    </citation>
    <scope>NUCLEOTIDE SEQUENCE</scope>
    <source>
        <strain evidence="1">CHK147-3167</strain>
    </source>
</reference>
<evidence type="ECO:0000313" key="2">
    <source>
        <dbReference type="Proteomes" id="UP000886786"/>
    </source>
</evidence>
<accession>A0A9D0ZPX2</accession>
<proteinExistence type="predicted"/>
<protein>
    <submittedName>
        <fullName evidence="1">DUF2797 domain-containing protein</fullName>
    </submittedName>
</protein>
<gene>
    <name evidence="1" type="ORF">IAB27_02400</name>
</gene>
<comment type="caution">
    <text evidence="1">The sequence shown here is derived from an EMBL/GenBank/DDBJ whole genome shotgun (WGS) entry which is preliminary data.</text>
</comment>
<feature type="non-terminal residue" evidence="1">
    <location>
        <position position="1"/>
    </location>
</feature>
<dbReference type="Proteomes" id="UP000886786">
    <property type="component" value="Unassembled WGS sequence"/>
</dbReference>
<dbReference type="EMBL" id="DVFV01000043">
    <property type="protein sequence ID" value="HIQ90464.1"/>
    <property type="molecule type" value="Genomic_DNA"/>
</dbReference>
<organism evidence="1 2">
    <name type="scientific">Candidatus Coprosoma intestinipullorum</name>
    <dbReference type="NCBI Taxonomy" id="2840752"/>
    <lineage>
        <taxon>Bacteria</taxon>
        <taxon>Bacillati</taxon>
        <taxon>Bacillota</taxon>
        <taxon>Bacillota incertae sedis</taxon>
        <taxon>Candidatus Coprosoma</taxon>
    </lineage>
</organism>
<dbReference type="Pfam" id="PF10977">
    <property type="entry name" value="DUF2797"/>
    <property type="match status" value="1"/>
</dbReference>